<proteinExistence type="predicted"/>
<gene>
    <name evidence="4" type="ORF">D7I47_03505</name>
</gene>
<keyword evidence="5" id="KW-1185">Reference proteome</keyword>
<feature type="domain" description="LytR/CpsA/Psr regulator C-terminal" evidence="3">
    <location>
        <begin position="99"/>
        <end position="185"/>
    </location>
</feature>
<sequence length="191" mass="19894">MASFPRDQFDDLPRDTDRVGAHRAPGKRGRGWIGFGWAVLATAVLVVVGLFALAAFDSRFQLPIFAQPSETPTPTPTVIETADPVTDPATLDPAFLQGITISVLNGTPTQGLSATAADQIAAAGWPNPSRAAASATDETETFVYYGSAEYEGVARGIMQLIGAADVRLSDAFPTATITVVLGSDYVPPAAG</sequence>
<dbReference type="Proteomes" id="UP000278886">
    <property type="component" value="Chromosome"/>
</dbReference>
<dbReference type="RefSeq" id="WP_120761759.1">
    <property type="nucleotide sequence ID" value="NZ_CP032630.1"/>
</dbReference>
<evidence type="ECO:0000256" key="1">
    <source>
        <dbReference type="SAM" id="MobiDB-lite"/>
    </source>
</evidence>
<dbReference type="OrthoDB" id="5125199at2"/>
<dbReference type="KEGG" id="lyd:D7I47_03505"/>
<keyword evidence="2" id="KW-0812">Transmembrane</keyword>
<accession>A0A387B6M2</accession>
<name>A0A387B6M2_9MICO</name>
<evidence type="ECO:0000313" key="4">
    <source>
        <dbReference type="EMBL" id="AYF97408.1"/>
    </source>
</evidence>
<keyword evidence="2" id="KW-1133">Transmembrane helix</keyword>
<dbReference type="Gene3D" id="3.30.70.2390">
    <property type="match status" value="1"/>
</dbReference>
<evidence type="ECO:0000313" key="5">
    <source>
        <dbReference type="Proteomes" id="UP000278886"/>
    </source>
</evidence>
<dbReference type="AlphaFoldDB" id="A0A387B6M2"/>
<feature type="compositionally biased region" description="Basic and acidic residues" evidence="1">
    <location>
        <begin position="7"/>
        <end position="20"/>
    </location>
</feature>
<feature type="transmembrane region" description="Helical" evidence="2">
    <location>
        <begin position="32"/>
        <end position="56"/>
    </location>
</feature>
<evidence type="ECO:0000256" key="2">
    <source>
        <dbReference type="SAM" id="Phobius"/>
    </source>
</evidence>
<dbReference type="Pfam" id="PF13399">
    <property type="entry name" value="LytR_C"/>
    <property type="match status" value="1"/>
</dbReference>
<evidence type="ECO:0000259" key="3">
    <source>
        <dbReference type="Pfam" id="PF13399"/>
    </source>
</evidence>
<dbReference type="EMBL" id="CP032630">
    <property type="protein sequence ID" value="AYF97408.1"/>
    <property type="molecule type" value="Genomic_DNA"/>
</dbReference>
<feature type="region of interest" description="Disordered" evidence="1">
    <location>
        <begin position="1"/>
        <end position="26"/>
    </location>
</feature>
<organism evidence="4 5">
    <name type="scientific">Protaetiibacter intestinalis</name>
    <dbReference type="NCBI Taxonomy" id="2419774"/>
    <lineage>
        <taxon>Bacteria</taxon>
        <taxon>Bacillati</taxon>
        <taxon>Actinomycetota</taxon>
        <taxon>Actinomycetes</taxon>
        <taxon>Micrococcales</taxon>
        <taxon>Microbacteriaceae</taxon>
        <taxon>Protaetiibacter</taxon>
    </lineage>
</organism>
<keyword evidence="2" id="KW-0472">Membrane</keyword>
<reference evidence="5" key="1">
    <citation type="submission" date="2018-09" db="EMBL/GenBank/DDBJ databases">
        <title>Genome sequencing of strain 2DFWR-13.</title>
        <authorList>
            <person name="Heo J."/>
            <person name="Kim S.-J."/>
            <person name="Kwon S.-W."/>
        </authorList>
    </citation>
    <scope>NUCLEOTIDE SEQUENCE [LARGE SCALE GENOMIC DNA]</scope>
    <source>
        <strain evidence="5">2DFWR-13</strain>
    </source>
</reference>
<protein>
    <submittedName>
        <fullName evidence="4">LytR family transcriptional regulator</fullName>
    </submittedName>
</protein>
<dbReference type="InterPro" id="IPR027381">
    <property type="entry name" value="LytR/CpsA/Psr_C"/>
</dbReference>